<evidence type="ECO:0000313" key="10">
    <source>
        <dbReference type="Ensembl" id="ENSLOCP00000019498.1"/>
    </source>
</evidence>
<evidence type="ECO:0000256" key="3">
    <source>
        <dbReference type="ARBA" id="ARBA00022692"/>
    </source>
</evidence>
<dbReference type="PANTHER" id="PTHR10306:SF33">
    <property type="entry name" value="SYNAPTOPHYSIN-LIKE 1"/>
    <property type="match status" value="1"/>
</dbReference>
<dbReference type="InParanoid" id="W5NFT9"/>
<dbReference type="PANTHER" id="PTHR10306">
    <property type="entry name" value="SYNAPTOPHYSIN"/>
    <property type="match status" value="1"/>
</dbReference>
<dbReference type="GeneID" id="102689803"/>
<dbReference type="EMBL" id="AHAT01016250">
    <property type="status" value="NOT_ANNOTATED_CDS"/>
    <property type="molecule type" value="Genomic_DNA"/>
</dbReference>
<dbReference type="InterPro" id="IPR008253">
    <property type="entry name" value="Marvel"/>
</dbReference>
<keyword evidence="6" id="KW-0325">Glycoprotein</keyword>
<dbReference type="Bgee" id="ENSLOCG00000015838">
    <property type="expression patterns" value="Expressed in testis and 13 other cell types or tissues"/>
</dbReference>
<dbReference type="eggNOG" id="ENOG502RY2D">
    <property type="taxonomic scope" value="Eukaryota"/>
</dbReference>
<dbReference type="Proteomes" id="UP000018468">
    <property type="component" value="Linkage group LG8"/>
</dbReference>
<dbReference type="GeneTree" id="ENSGT01030000234637"/>
<feature type="transmembrane region" description="Helical" evidence="8">
    <location>
        <begin position="96"/>
        <end position="118"/>
    </location>
</feature>
<organism evidence="10 11">
    <name type="scientific">Lepisosteus oculatus</name>
    <name type="common">Spotted gar</name>
    <dbReference type="NCBI Taxonomy" id="7918"/>
    <lineage>
        <taxon>Eukaryota</taxon>
        <taxon>Metazoa</taxon>
        <taxon>Chordata</taxon>
        <taxon>Craniata</taxon>
        <taxon>Vertebrata</taxon>
        <taxon>Euteleostomi</taxon>
        <taxon>Actinopterygii</taxon>
        <taxon>Neopterygii</taxon>
        <taxon>Holostei</taxon>
        <taxon>Semionotiformes</taxon>
        <taxon>Lepisosteidae</taxon>
        <taxon>Lepisosteus</taxon>
    </lineage>
</organism>
<dbReference type="EMBL" id="AHAT01016249">
    <property type="status" value="NOT_ANNOTATED_CDS"/>
    <property type="molecule type" value="Genomic_DNA"/>
</dbReference>
<dbReference type="OMA" id="ETRWHSR"/>
<dbReference type="RefSeq" id="XP_015207787.1">
    <property type="nucleotide sequence ID" value="XM_015352301.2"/>
</dbReference>
<name>W5NFT9_LEPOC</name>
<dbReference type="InterPro" id="IPR001285">
    <property type="entry name" value="Synaptophysin/porin"/>
</dbReference>
<reference evidence="10" key="3">
    <citation type="submission" date="2025-09" db="UniProtKB">
        <authorList>
            <consortium name="Ensembl"/>
        </authorList>
    </citation>
    <scope>IDENTIFICATION</scope>
</reference>
<dbReference type="AlphaFoldDB" id="W5NFT9"/>
<accession>W5NFT9</accession>
<feature type="transmembrane region" description="Helical" evidence="8">
    <location>
        <begin position="191"/>
        <end position="211"/>
    </location>
</feature>
<evidence type="ECO:0000256" key="5">
    <source>
        <dbReference type="ARBA" id="ARBA00023136"/>
    </source>
</evidence>
<keyword evidence="4 8" id="KW-1133">Transmembrane helix</keyword>
<feature type="domain" description="MARVEL" evidence="9">
    <location>
        <begin position="10"/>
        <end position="215"/>
    </location>
</feature>
<dbReference type="PRINTS" id="PR00220">
    <property type="entry name" value="SYNAPTOPHYSN"/>
</dbReference>
<dbReference type="Ensembl" id="ENSLOCT00000019530.1">
    <property type="protein sequence ID" value="ENSLOCP00000019498.1"/>
    <property type="gene ID" value="ENSLOCG00000015838.1"/>
</dbReference>
<proteinExistence type="inferred from homology"/>
<keyword evidence="11" id="KW-1185">Reference proteome</keyword>
<dbReference type="OrthoDB" id="10006326at2759"/>
<reference evidence="10" key="2">
    <citation type="submission" date="2025-08" db="UniProtKB">
        <authorList>
            <consortium name="Ensembl"/>
        </authorList>
    </citation>
    <scope>IDENTIFICATION</scope>
</reference>
<evidence type="ECO:0000256" key="6">
    <source>
        <dbReference type="ARBA" id="ARBA00023180"/>
    </source>
</evidence>
<evidence type="ECO:0000256" key="1">
    <source>
        <dbReference type="ARBA" id="ARBA00004141"/>
    </source>
</evidence>
<evidence type="ECO:0000256" key="8">
    <source>
        <dbReference type="SAM" id="Phobius"/>
    </source>
</evidence>
<dbReference type="GO" id="GO:0030672">
    <property type="term" value="C:synaptic vesicle membrane"/>
    <property type="evidence" value="ECO:0000318"/>
    <property type="project" value="GO_Central"/>
</dbReference>
<dbReference type="Pfam" id="PF01284">
    <property type="entry name" value="MARVEL"/>
    <property type="match status" value="1"/>
</dbReference>
<evidence type="ECO:0000259" key="9">
    <source>
        <dbReference type="PROSITE" id="PS51225"/>
    </source>
</evidence>
<dbReference type="PROSITE" id="PS51225">
    <property type="entry name" value="MARVEL"/>
    <property type="match status" value="1"/>
</dbReference>
<evidence type="ECO:0000256" key="7">
    <source>
        <dbReference type="PROSITE-ProRule" id="PRU00581"/>
    </source>
</evidence>
<evidence type="ECO:0000256" key="4">
    <source>
        <dbReference type="ARBA" id="ARBA00022989"/>
    </source>
</evidence>
<comment type="similarity">
    <text evidence="2">Belongs to the synaptophysin/synaptobrevin family.</text>
</comment>
<dbReference type="STRING" id="7918.ENSLOCP00000019498"/>
<keyword evidence="3 7" id="KW-0812">Transmembrane</keyword>
<evidence type="ECO:0000313" key="11">
    <source>
        <dbReference type="Proteomes" id="UP000018468"/>
    </source>
</evidence>
<feature type="transmembrane region" description="Helical" evidence="8">
    <location>
        <begin position="130"/>
        <end position="151"/>
    </location>
</feature>
<protein>
    <submittedName>
        <fullName evidence="10">Synaptophysin like 1</fullName>
    </submittedName>
</protein>
<keyword evidence="5 7" id="KW-0472">Membrane</keyword>
<dbReference type="RefSeq" id="XP_006633447.1">
    <property type="nucleotide sequence ID" value="XM_006633384.3"/>
</dbReference>
<evidence type="ECO:0000256" key="2">
    <source>
        <dbReference type="ARBA" id="ARBA00006476"/>
    </source>
</evidence>
<sequence length="238" mass="26556">MTGLRLNFTPLKEPLGFLRVLEWIFGVFAFATCGGYSGKNVVSLWCGEGRNDTLNVNFAYPFKLSQEVLVSNNSILCNRTVPETRLVGDSSSSAEFFVAIAVLAFLYCIFALVIYIGYMHIYRDSNLGPMVDFFITVIFAFLWLVCSSAWARGLHNVKYATGLEGIKSMLSLCNEVACDVTQYANMRGLNVSAVLGFLNCLLWSGNGWFVYKETSWHTDHQRTTAQQGPGRRPPPARV</sequence>
<dbReference type="KEGG" id="loc:102689803"/>
<dbReference type="CTD" id="6856"/>
<dbReference type="FunCoup" id="W5NFT9">
    <property type="interactions" value="29"/>
</dbReference>
<reference evidence="11" key="1">
    <citation type="submission" date="2011-12" db="EMBL/GenBank/DDBJ databases">
        <title>The Draft Genome of Lepisosteus oculatus.</title>
        <authorList>
            <consortium name="The Broad Institute Genome Assembly &amp; Analysis Group"/>
            <consortium name="Computational R&amp;D Group"/>
            <consortium name="and Sequencing Platform"/>
            <person name="Di Palma F."/>
            <person name="Alfoldi J."/>
            <person name="Johnson J."/>
            <person name="Berlin A."/>
            <person name="Gnerre S."/>
            <person name="Jaffe D."/>
            <person name="MacCallum I."/>
            <person name="Young S."/>
            <person name="Walker B.J."/>
            <person name="Lander E.S."/>
            <person name="Lindblad-Toh K."/>
        </authorList>
    </citation>
    <scope>NUCLEOTIDE SEQUENCE [LARGE SCALE GENOMIC DNA]</scope>
</reference>
<dbReference type="HOGENOM" id="CLU_064642_1_0_1"/>
<feature type="transmembrane region" description="Helical" evidence="8">
    <location>
        <begin position="20"/>
        <end position="38"/>
    </location>
</feature>
<comment type="subcellular location">
    <subcellularLocation>
        <location evidence="1">Membrane</location>
        <topology evidence="1">Multi-pass membrane protein</topology>
    </subcellularLocation>
</comment>